<dbReference type="PANTHER" id="PTHR11533">
    <property type="entry name" value="PROTEASE M1 ZINC METALLOPROTEASE"/>
    <property type="match status" value="1"/>
</dbReference>
<protein>
    <submittedName>
        <fullName evidence="2">Aminopeptidase M1-C-like</fullName>
    </submittedName>
</protein>
<organism evidence="1 2">
    <name type="scientific">Pogonomyrmex barbatus</name>
    <name type="common">red harvester ant</name>
    <dbReference type="NCBI Taxonomy" id="144034"/>
    <lineage>
        <taxon>Eukaryota</taxon>
        <taxon>Metazoa</taxon>
        <taxon>Ecdysozoa</taxon>
        <taxon>Arthropoda</taxon>
        <taxon>Hexapoda</taxon>
        <taxon>Insecta</taxon>
        <taxon>Pterygota</taxon>
        <taxon>Neoptera</taxon>
        <taxon>Endopterygota</taxon>
        <taxon>Hymenoptera</taxon>
        <taxon>Apocrita</taxon>
        <taxon>Aculeata</taxon>
        <taxon>Formicoidea</taxon>
        <taxon>Formicidae</taxon>
        <taxon>Myrmicinae</taxon>
        <taxon>Pogonomyrmex</taxon>
    </lineage>
</organism>
<dbReference type="GO" id="GO:0042277">
    <property type="term" value="F:peptide binding"/>
    <property type="evidence" value="ECO:0007669"/>
    <property type="project" value="TreeGrafter"/>
</dbReference>
<feature type="non-terminal residue" evidence="2">
    <location>
        <position position="95"/>
    </location>
</feature>
<reference evidence="2" key="1">
    <citation type="submission" date="2025-08" db="UniProtKB">
        <authorList>
            <consortium name="RefSeq"/>
        </authorList>
    </citation>
    <scope>IDENTIFICATION</scope>
</reference>
<dbReference type="GO" id="GO:0005615">
    <property type="term" value="C:extracellular space"/>
    <property type="evidence" value="ECO:0007669"/>
    <property type="project" value="TreeGrafter"/>
</dbReference>
<accession>A0A6I9XIJ0</accession>
<dbReference type="Proteomes" id="UP000504615">
    <property type="component" value="Unplaced"/>
</dbReference>
<dbReference type="GO" id="GO:0005737">
    <property type="term" value="C:cytoplasm"/>
    <property type="evidence" value="ECO:0007669"/>
    <property type="project" value="TreeGrafter"/>
</dbReference>
<sequence length="95" mass="11183">MLHHTVGDEIFQKGINMYMKRKTGSLDDFWTVMQSVYDSQTMDLEKINVKDLMNPWIQEKQYPILSVAEIFGSEWTKIFLQTASENWTVPLTHQV</sequence>
<dbReference type="OrthoDB" id="10031169at2759"/>
<dbReference type="Gene3D" id="1.10.390.10">
    <property type="entry name" value="Neutral Protease Domain 2"/>
    <property type="match status" value="1"/>
</dbReference>
<dbReference type="GO" id="GO:0008270">
    <property type="term" value="F:zinc ion binding"/>
    <property type="evidence" value="ECO:0007669"/>
    <property type="project" value="TreeGrafter"/>
</dbReference>
<dbReference type="KEGG" id="pbar:105432117"/>
<dbReference type="AlphaFoldDB" id="A0A6I9XIJ0"/>
<dbReference type="GO" id="GO:0016020">
    <property type="term" value="C:membrane"/>
    <property type="evidence" value="ECO:0007669"/>
    <property type="project" value="TreeGrafter"/>
</dbReference>
<proteinExistence type="predicted"/>
<dbReference type="InterPro" id="IPR027268">
    <property type="entry name" value="Peptidase_M4/M1_CTD_sf"/>
</dbReference>
<dbReference type="GO" id="GO:0006508">
    <property type="term" value="P:proteolysis"/>
    <property type="evidence" value="ECO:0007669"/>
    <property type="project" value="TreeGrafter"/>
</dbReference>
<dbReference type="InterPro" id="IPR050344">
    <property type="entry name" value="Peptidase_M1_aminopeptidases"/>
</dbReference>
<dbReference type="SUPFAM" id="SSF55486">
    <property type="entry name" value="Metalloproteases ('zincins'), catalytic domain"/>
    <property type="match status" value="1"/>
</dbReference>
<dbReference type="PANTHER" id="PTHR11533:SF299">
    <property type="entry name" value="AMINOPEPTIDASE"/>
    <property type="match status" value="1"/>
</dbReference>
<dbReference type="GO" id="GO:0043171">
    <property type="term" value="P:peptide catabolic process"/>
    <property type="evidence" value="ECO:0007669"/>
    <property type="project" value="TreeGrafter"/>
</dbReference>
<evidence type="ECO:0000313" key="2">
    <source>
        <dbReference type="RefSeq" id="XP_011645449.1"/>
    </source>
</evidence>
<dbReference type="GeneID" id="105432117"/>
<keyword evidence="1" id="KW-1185">Reference proteome</keyword>
<gene>
    <name evidence="2" type="primary">LOC105432117</name>
</gene>
<evidence type="ECO:0000313" key="1">
    <source>
        <dbReference type="Proteomes" id="UP000504615"/>
    </source>
</evidence>
<dbReference type="RefSeq" id="XP_011645449.1">
    <property type="nucleotide sequence ID" value="XM_011647147.1"/>
</dbReference>
<name>A0A6I9XIJ0_9HYME</name>
<dbReference type="GO" id="GO:0070006">
    <property type="term" value="F:metalloaminopeptidase activity"/>
    <property type="evidence" value="ECO:0007669"/>
    <property type="project" value="TreeGrafter"/>
</dbReference>